<keyword evidence="2" id="KW-0326">Glycosidase</keyword>
<proteinExistence type="predicted"/>
<dbReference type="InterPro" id="IPR001547">
    <property type="entry name" value="Glyco_hydro_5"/>
</dbReference>
<feature type="compositionally biased region" description="Low complexity" evidence="3">
    <location>
        <begin position="55"/>
        <end position="68"/>
    </location>
</feature>
<protein>
    <submittedName>
        <fullName evidence="6">Glycoside hydrolase</fullName>
    </submittedName>
</protein>
<evidence type="ECO:0000259" key="5">
    <source>
        <dbReference type="Pfam" id="PF00150"/>
    </source>
</evidence>
<reference evidence="6 7" key="1">
    <citation type="submission" date="2018-10" db="EMBL/GenBank/DDBJ databases">
        <title>Isolation from cow dung.</title>
        <authorList>
            <person name="Ling L."/>
        </authorList>
    </citation>
    <scope>NUCLEOTIDE SEQUENCE [LARGE SCALE GENOMIC DNA]</scope>
    <source>
        <strain evidence="6 7">NEAU-LL90</strain>
    </source>
</reference>
<feature type="signal peptide" evidence="4">
    <location>
        <begin position="1"/>
        <end position="39"/>
    </location>
</feature>
<feature type="domain" description="Glycoside hydrolase family 5" evidence="5">
    <location>
        <begin position="138"/>
        <end position="430"/>
    </location>
</feature>
<accession>A0A3M2KPU3</accession>
<name>A0A3M2KPU3_9NOCA</name>
<keyword evidence="1 6" id="KW-0378">Hydrolase</keyword>
<dbReference type="GO" id="GO:0004553">
    <property type="term" value="F:hydrolase activity, hydrolyzing O-glycosyl compounds"/>
    <property type="evidence" value="ECO:0007669"/>
    <property type="project" value="InterPro"/>
</dbReference>
<dbReference type="GO" id="GO:0000272">
    <property type="term" value="P:polysaccharide catabolic process"/>
    <property type="evidence" value="ECO:0007669"/>
    <property type="project" value="InterPro"/>
</dbReference>
<comment type="caution">
    <text evidence="6">The sequence shown here is derived from an EMBL/GenBank/DDBJ whole genome shotgun (WGS) entry which is preliminary data.</text>
</comment>
<keyword evidence="7" id="KW-1185">Reference proteome</keyword>
<dbReference type="OrthoDB" id="99456at2"/>
<evidence type="ECO:0000256" key="3">
    <source>
        <dbReference type="SAM" id="MobiDB-lite"/>
    </source>
</evidence>
<sequence length="661" mass="71934">MLTYSRFPQRPWWGVLTVLTLVSGVVLAVAAHSAPPAHAAPCPIVGSVDCTTITPPKTTPPTTTTTTVTPPPTAQLKGPLSTRGRYIVDASGNRVKLMSGNWHGASGTWNGSGDDEDPANNHAGEVGHRAPLGLDRVPLDKLVKDFRALGLNSVRLPFSNEMITDTRPVQGLTMNAQLNGLTPLQVFDRAVTALTDAGLGVILNNHTTSTLWCCGNDGNNFWNSGQDTQKWVDDWAFMAARYQDNPGVIGADLRNEVRRTTYNDPNWGWDDNQDWEAAAHQAGDRILTSANSNLLIMIEGINWTGIPSDLFPHERPMLKPVAGLSETLKVSHKLVYSAHFYGYIGPNHTGATGLGETHDTRFREMSRDDLFNSMDQLAGYVATTQDQHFTAPVWVSEFGVGKDGTDQDKTWFANMVDYLISRDLDFAYWPIVGFQHQNQGDNWALLRYDTDGSMRSVTDSDDWRGAAFRRLMAAPGLTGQVAPVRTWSMLNAIHDDHNASVQADYDWDSGAHKLVCPDDQRLIGISATGQGGLCTDATEGNLKDQGSTATVVNTENVDTDWATGFTKYQCPTGQFMIGYSLRGDGMSAVLCSPSRIPLGGGGRTVWDDKGDNRPASGEGGDYAPGYYKGQCNSDEYAAGIGFSWGSNRHGHPDVLYCRPLG</sequence>
<evidence type="ECO:0000313" key="6">
    <source>
        <dbReference type="EMBL" id="RMI27687.1"/>
    </source>
</evidence>
<dbReference type="SUPFAM" id="SSF51445">
    <property type="entry name" value="(Trans)glycosidases"/>
    <property type="match status" value="1"/>
</dbReference>
<dbReference type="Gene3D" id="3.20.20.80">
    <property type="entry name" value="Glycosidases"/>
    <property type="match status" value="1"/>
</dbReference>
<dbReference type="PANTHER" id="PTHR31263">
    <property type="entry name" value="CELLULASE FAMILY PROTEIN (AFU_ORTHOLOGUE AFUA_5G14560)"/>
    <property type="match status" value="1"/>
</dbReference>
<feature type="region of interest" description="Disordered" evidence="3">
    <location>
        <begin position="601"/>
        <end position="621"/>
    </location>
</feature>
<organism evidence="6 7">
    <name type="scientific">Nocardia stercoris</name>
    <dbReference type="NCBI Taxonomy" id="2483361"/>
    <lineage>
        <taxon>Bacteria</taxon>
        <taxon>Bacillati</taxon>
        <taxon>Actinomycetota</taxon>
        <taxon>Actinomycetes</taxon>
        <taxon>Mycobacteriales</taxon>
        <taxon>Nocardiaceae</taxon>
        <taxon>Nocardia</taxon>
    </lineage>
</organism>
<dbReference type="EMBL" id="RFFH01000035">
    <property type="protein sequence ID" value="RMI27687.1"/>
    <property type="molecule type" value="Genomic_DNA"/>
</dbReference>
<dbReference type="PANTHER" id="PTHR31263:SF0">
    <property type="entry name" value="CELLULASE FAMILY PROTEIN (AFU_ORTHOLOGUE AFUA_5G14560)"/>
    <property type="match status" value="1"/>
</dbReference>
<feature type="chain" id="PRO_5018315050" evidence="4">
    <location>
        <begin position="40"/>
        <end position="661"/>
    </location>
</feature>
<dbReference type="InterPro" id="IPR017853">
    <property type="entry name" value="GH"/>
</dbReference>
<evidence type="ECO:0000256" key="4">
    <source>
        <dbReference type="SAM" id="SignalP"/>
    </source>
</evidence>
<dbReference type="Proteomes" id="UP000279275">
    <property type="component" value="Unassembled WGS sequence"/>
</dbReference>
<dbReference type="Pfam" id="PF00150">
    <property type="entry name" value="Cellulase"/>
    <property type="match status" value="1"/>
</dbReference>
<feature type="region of interest" description="Disordered" evidence="3">
    <location>
        <begin position="55"/>
        <end position="80"/>
    </location>
</feature>
<evidence type="ECO:0000256" key="2">
    <source>
        <dbReference type="ARBA" id="ARBA00023295"/>
    </source>
</evidence>
<evidence type="ECO:0000313" key="7">
    <source>
        <dbReference type="Proteomes" id="UP000279275"/>
    </source>
</evidence>
<gene>
    <name evidence="6" type="ORF">EBN03_33230</name>
</gene>
<evidence type="ECO:0000256" key="1">
    <source>
        <dbReference type="ARBA" id="ARBA00022801"/>
    </source>
</evidence>
<keyword evidence="4" id="KW-0732">Signal</keyword>
<dbReference type="AlphaFoldDB" id="A0A3M2KPU3"/>